<dbReference type="InterPro" id="IPR052172">
    <property type="entry name" value="UxaA_altronate/galactarate_dh"/>
</dbReference>
<dbReference type="Gene3D" id="2.30.130.110">
    <property type="match status" value="1"/>
</dbReference>
<evidence type="ECO:0000313" key="4">
    <source>
        <dbReference type="EMBL" id="MDJ1130309.1"/>
    </source>
</evidence>
<dbReference type="InterPro" id="IPR044144">
    <property type="entry name" value="SAF_UxaA/GarD"/>
</dbReference>
<dbReference type="CDD" id="cd11613">
    <property type="entry name" value="SAF_AH_GD"/>
    <property type="match status" value="1"/>
</dbReference>
<evidence type="ECO:0000259" key="3">
    <source>
        <dbReference type="SMART" id="SM00858"/>
    </source>
</evidence>
<dbReference type="Pfam" id="PF04295">
    <property type="entry name" value="GD_AH_second"/>
    <property type="match status" value="1"/>
</dbReference>
<keyword evidence="2" id="KW-0456">Lyase</keyword>
<proteinExistence type="inferred from homology"/>
<evidence type="ECO:0000256" key="1">
    <source>
        <dbReference type="ARBA" id="ARBA00010986"/>
    </source>
</evidence>
<dbReference type="SMART" id="SM00858">
    <property type="entry name" value="SAF"/>
    <property type="match status" value="1"/>
</dbReference>
<comment type="similarity">
    <text evidence="1">Belongs to the UxaA family.</text>
</comment>
<dbReference type="Pfam" id="PF08666">
    <property type="entry name" value="SAF"/>
    <property type="match status" value="1"/>
</dbReference>
<dbReference type="EMBL" id="JASJEX010000005">
    <property type="protein sequence ID" value="MDJ1130309.1"/>
    <property type="molecule type" value="Genomic_DNA"/>
</dbReference>
<dbReference type="Pfam" id="PF20629">
    <property type="entry name" value="GD_AH_C"/>
    <property type="match status" value="1"/>
</dbReference>
<comment type="caution">
    <text evidence="4">The sequence shown here is derived from an EMBL/GenBank/DDBJ whole genome shotgun (WGS) entry which is preliminary data.</text>
</comment>
<dbReference type="Proteomes" id="UP001431693">
    <property type="component" value="Unassembled WGS sequence"/>
</dbReference>
<reference evidence="4" key="1">
    <citation type="submission" date="2023-05" db="EMBL/GenBank/DDBJ databases">
        <title>[olsenella] sp. nov., isolated from a pig farm feces dump.</title>
        <authorList>
            <person name="Chang Y.-H."/>
        </authorList>
    </citation>
    <scope>NUCLEOTIDE SEQUENCE</scope>
    <source>
        <strain evidence="4">YH-ols2217</strain>
    </source>
</reference>
<accession>A0ABT6ZML9</accession>
<dbReference type="InterPro" id="IPR007392">
    <property type="entry name" value="GD_AH_second"/>
</dbReference>
<dbReference type="RefSeq" id="WP_283713453.1">
    <property type="nucleotide sequence ID" value="NZ_JASJEW010000004.1"/>
</dbReference>
<gene>
    <name evidence="4" type="ORF">QJ043_09500</name>
</gene>
<feature type="domain" description="SAF" evidence="3">
    <location>
        <begin position="12"/>
        <end position="84"/>
    </location>
</feature>
<dbReference type="PANTHER" id="PTHR30536">
    <property type="entry name" value="ALTRONATE/GALACTARATE DEHYDRATASE"/>
    <property type="match status" value="1"/>
</dbReference>
<sequence length="497" mass="51731">MSAAMVQIAPGDSVAVALRDLAAGETVPGPDGCNVELQDDVPRGHKVALTALDSGDPVVKYGAVIGHATRPLERGQWVHTHDLATSLSGTVEYRWEPEAHELARPAVERTFQGYRRADGRVGTRNELWIIPVVGCVNDTAAELAAEAQGLVGDGLEAVVAFSHPYGCSQMGDDLARTAQVLASLAHHPNAGGVLLLSLGCENVTQEMLFEALGSLDPERVRYLRCQDVEDELAAGLEVLGELADVARRDRREAQPLSELVLGLKCGGSDGLSGITANPVIGRVSDAVVAAGGTSLLAEVPEMFGAEGLLLGRCESREVFDEACDLLNGFKEYFLSHGAVVYENPSPGNKAGGITTLEDKSCGCVQKGGTAPVSGVVGYGDRVERKGLNLLCSPGNDLVSSTALSAAGATVILFSTGRGTPFGAPAPTVKVASNSALAQKKHGWVDFDAGRAVSEGLSLDVVADELLDKLVAVASGELTSAEHRGARGLAIWKDGVTL</sequence>
<evidence type="ECO:0000256" key="2">
    <source>
        <dbReference type="ARBA" id="ARBA00023239"/>
    </source>
</evidence>
<organism evidence="4 5">
    <name type="scientific">Kribbibacterium absianum</name>
    <dbReference type="NCBI Taxonomy" id="3044210"/>
    <lineage>
        <taxon>Bacteria</taxon>
        <taxon>Bacillati</taxon>
        <taxon>Actinomycetota</taxon>
        <taxon>Coriobacteriia</taxon>
        <taxon>Coriobacteriales</taxon>
        <taxon>Kribbibacteriaceae</taxon>
        <taxon>Kribbibacterium</taxon>
    </lineage>
</organism>
<keyword evidence="5" id="KW-1185">Reference proteome</keyword>
<evidence type="ECO:0000313" key="5">
    <source>
        <dbReference type="Proteomes" id="UP001431693"/>
    </source>
</evidence>
<dbReference type="InterPro" id="IPR013974">
    <property type="entry name" value="SAF"/>
</dbReference>
<dbReference type="InterPro" id="IPR048332">
    <property type="entry name" value="GD_AH_C"/>
</dbReference>
<name>A0ABT6ZML9_9ACTN</name>
<protein>
    <submittedName>
        <fullName evidence="4">Altronate dehydratase family protein</fullName>
    </submittedName>
</protein>
<dbReference type="PANTHER" id="PTHR30536:SF5">
    <property type="entry name" value="ALTRONATE DEHYDRATASE"/>
    <property type="match status" value="1"/>
</dbReference>